<dbReference type="EC" id="4.1.2.14" evidence="5"/>
<dbReference type="Pfam" id="PF01081">
    <property type="entry name" value="Aldolase"/>
    <property type="match status" value="1"/>
</dbReference>
<dbReference type="AlphaFoldDB" id="A0A0W0VM63"/>
<accession>A0A0W0VM63</accession>
<dbReference type="InterPro" id="IPR031337">
    <property type="entry name" value="KDPG/KHG_AS_1"/>
</dbReference>
<dbReference type="SUPFAM" id="SSF51569">
    <property type="entry name" value="Aldolase"/>
    <property type="match status" value="1"/>
</dbReference>
<reference evidence="9 10" key="1">
    <citation type="submission" date="2015-11" db="EMBL/GenBank/DDBJ databases">
        <title>Genomic analysis of 38 Legionella species identifies large and diverse effector repertoires.</title>
        <authorList>
            <person name="Burstein D."/>
            <person name="Amaro F."/>
            <person name="Zusman T."/>
            <person name="Lifshitz Z."/>
            <person name="Cohen O."/>
            <person name="Gilbert J.A."/>
            <person name="Pupko T."/>
            <person name="Shuman H.A."/>
            <person name="Segal G."/>
        </authorList>
    </citation>
    <scope>NUCLEOTIDE SEQUENCE [LARGE SCALE GENOMIC DNA]</scope>
    <source>
        <strain evidence="9 10">ATCC 49505</strain>
    </source>
</reference>
<keyword evidence="9" id="KW-0808">Transferase</keyword>
<keyword evidence="7" id="KW-0704">Schiff base</keyword>
<dbReference type="CDD" id="cd00452">
    <property type="entry name" value="KDPG_aldolase"/>
    <property type="match status" value="1"/>
</dbReference>
<dbReference type="GO" id="GO:0016740">
    <property type="term" value="F:transferase activity"/>
    <property type="evidence" value="ECO:0007669"/>
    <property type="project" value="UniProtKB-KW"/>
</dbReference>
<evidence type="ECO:0000256" key="5">
    <source>
        <dbReference type="ARBA" id="ARBA00013063"/>
    </source>
</evidence>
<comment type="caution">
    <text evidence="9">The sequence shown here is derived from an EMBL/GenBank/DDBJ whole genome shotgun (WGS) entry which is preliminary data.</text>
</comment>
<dbReference type="PANTHER" id="PTHR30246:SF1">
    <property type="entry name" value="2-DEHYDRO-3-DEOXY-6-PHOSPHOGALACTONATE ALDOLASE-RELATED"/>
    <property type="match status" value="1"/>
</dbReference>
<evidence type="ECO:0000256" key="3">
    <source>
        <dbReference type="ARBA" id="ARBA00006906"/>
    </source>
</evidence>
<dbReference type="STRING" id="45068.Llon_1221"/>
<dbReference type="PROSITE" id="PS00159">
    <property type="entry name" value="ALDOLASE_KDPG_KHG_1"/>
    <property type="match status" value="1"/>
</dbReference>
<evidence type="ECO:0000313" key="9">
    <source>
        <dbReference type="EMBL" id="KTD21123.1"/>
    </source>
</evidence>
<evidence type="ECO:0000256" key="7">
    <source>
        <dbReference type="ARBA" id="ARBA00023270"/>
    </source>
</evidence>
<proteinExistence type="inferred from homology"/>
<dbReference type="Proteomes" id="UP000054997">
    <property type="component" value="Unassembled WGS sequence"/>
</dbReference>
<comment type="catalytic activity">
    <reaction evidence="1">
        <text>2-dehydro-3-deoxy-6-phospho-D-gluconate = D-glyceraldehyde 3-phosphate + pyruvate</text>
        <dbReference type="Rhea" id="RHEA:17089"/>
        <dbReference type="ChEBI" id="CHEBI:15361"/>
        <dbReference type="ChEBI" id="CHEBI:57569"/>
        <dbReference type="ChEBI" id="CHEBI:59776"/>
        <dbReference type="EC" id="4.1.2.14"/>
    </reaction>
</comment>
<protein>
    <recommendedName>
        <fullName evidence="5">2-dehydro-3-deoxy-phosphogluconate aldolase</fullName>
        <ecNumber evidence="5">4.1.2.14</ecNumber>
    </recommendedName>
</protein>
<gene>
    <name evidence="9" type="primary">eda</name>
    <name evidence="9" type="ORF">Llon_1221</name>
</gene>
<dbReference type="RefSeq" id="WP_058529224.1">
    <property type="nucleotide sequence ID" value="NZ_CAAAHZ010000003.1"/>
</dbReference>
<evidence type="ECO:0000256" key="8">
    <source>
        <dbReference type="ARBA" id="ARBA00023277"/>
    </source>
</evidence>
<comment type="subunit">
    <text evidence="4">Homotrimer.</text>
</comment>
<dbReference type="GO" id="GO:0008675">
    <property type="term" value="F:2-dehydro-3-deoxy-phosphogluconate aldolase activity"/>
    <property type="evidence" value="ECO:0007669"/>
    <property type="project" value="UniProtKB-EC"/>
</dbReference>
<evidence type="ECO:0000313" key="10">
    <source>
        <dbReference type="Proteomes" id="UP000054997"/>
    </source>
</evidence>
<dbReference type="PATRIC" id="fig|45068.5.peg.1320"/>
<dbReference type="InterPro" id="IPR031338">
    <property type="entry name" value="KDPG/KHG_AS_2"/>
</dbReference>
<dbReference type="InterPro" id="IPR000887">
    <property type="entry name" value="Aldlse_KDPG_KHG"/>
</dbReference>
<dbReference type="OrthoDB" id="9805177at2"/>
<evidence type="ECO:0000256" key="4">
    <source>
        <dbReference type="ARBA" id="ARBA00011233"/>
    </source>
</evidence>
<dbReference type="NCBIfam" id="TIGR01182">
    <property type="entry name" value="eda"/>
    <property type="match status" value="1"/>
</dbReference>
<dbReference type="InterPro" id="IPR013785">
    <property type="entry name" value="Aldolase_TIM"/>
</dbReference>
<dbReference type="PANTHER" id="PTHR30246">
    <property type="entry name" value="2-KETO-3-DEOXY-6-PHOSPHOGLUCONATE ALDOLASE"/>
    <property type="match status" value="1"/>
</dbReference>
<comment type="similarity">
    <text evidence="3">Belongs to the KHG/KDPG aldolase family.</text>
</comment>
<keyword evidence="10" id="KW-1185">Reference proteome</keyword>
<evidence type="ECO:0000256" key="1">
    <source>
        <dbReference type="ARBA" id="ARBA00000654"/>
    </source>
</evidence>
<name>A0A0W0VM63_9GAMM</name>
<evidence type="ECO:0000256" key="2">
    <source>
        <dbReference type="ARBA" id="ARBA00004736"/>
    </source>
</evidence>
<dbReference type="NCBIfam" id="NF004325">
    <property type="entry name" value="PRK05718.1"/>
    <property type="match status" value="1"/>
</dbReference>
<dbReference type="EMBL" id="LNYK01000016">
    <property type="protein sequence ID" value="KTD21123.1"/>
    <property type="molecule type" value="Genomic_DNA"/>
</dbReference>
<comment type="pathway">
    <text evidence="2">Carbohydrate acid metabolism; 2-dehydro-3-deoxy-D-gluconate degradation; D-glyceraldehyde 3-phosphate and pyruvate from 2-dehydro-3-deoxy-D-gluconate: step 2/2.</text>
</comment>
<organism evidence="9 10">
    <name type="scientific">Legionella londiniensis</name>
    <dbReference type="NCBI Taxonomy" id="45068"/>
    <lineage>
        <taxon>Bacteria</taxon>
        <taxon>Pseudomonadati</taxon>
        <taxon>Pseudomonadota</taxon>
        <taxon>Gammaproteobacteria</taxon>
        <taxon>Legionellales</taxon>
        <taxon>Legionellaceae</taxon>
        <taxon>Legionella</taxon>
    </lineage>
</organism>
<dbReference type="Gene3D" id="3.20.20.70">
    <property type="entry name" value="Aldolase class I"/>
    <property type="match status" value="1"/>
</dbReference>
<evidence type="ECO:0000256" key="6">
    <source>
        <dbReference type="ARBA" id="ARBA00023239"/>
    </source>
</evidence>
<sequence>MVFPDWQLQPEYLFSQCKIIPVLTVQEPETAVALAQALLSGGMNVLEITLRTSTALEIIRILSLEFPQAIIGAGTVLNSAQLDLAMKAGAKFALSPGVTPALLNAAKSGRIPFIPGCSHVSEIMVAMDYGFQHFKLFPAEAIGGKAFLKAIHAPLPNIRFCPTGGINTQNYLQYLNLPNVDCVGGSWMIDSESIERKEWQQITASCQEMLSGLRD</sequence>
<dbReference type="PROSITE" id="PS00160">
    <property type="entry name" value="ALDOLASE_KDPG_KHG_2"/>
    <property type="match status" value="1"/>
</dbReference>
<keyword evidence="6" id="KW-0456">Lyase</keyword>
<keyword evidence="8" id="KW-0119">Carbohydrate metabolism</keyword>